<evidence type="ECO:0008006" key="4">
    <source>
        <dbReference type="Google" id="ProtNLM"/>
    </source>
</evidence>
<evidence type="ECO:0000313" key="2">
    <source>
        <dbReference type="EMBL" id="QIN94313.1"/>
    </source>
</evidence>
<organism evidence="2 3">
    <name type="scientific">Arthrobacter phage BlueFeather</name>
    <dbReference type="NCBI Taxonomy" id="2713258"/>
    <lineage>
        <taxon>Viruses</taxon>
        <taxon>Duplodnaviria</taxon>
        <taxon>Heunggongvirae</taxon>
        <taxon>Uroviricota</taxon>
        <taxon>Caudoviricetes</taxon>
        <taxon>Caudoviricetes incertae sedis</taxon>
        <taxon>Bluefeathervirus</taxon>
        <taxon>Bluefeathervirus bluefeather</taxon>
    </lineage>
</organism>
<dbReference type="Proteomes" id="UP000501086">
    <property type="component" value="Segment"/>
</dbReference>
<gene>
    <name evidence="2" type="primary">9</name>
    <name evidence="2" type="ORF">SEA_BLUEFEATHER_9</name>
</gene>
<keyword evidence="3" id="KW-1185">Reference proteome</keyword>
<dbReference type="KEGG" id="vg:80090776"/>
<dbReference type="GeneID" id="80090776"/>
<feature type="compositionally biased region" description="Basic residues" evidence="1">
    <location>
        <begin position="111"/>
        <end position="128"/>
    </location>
</feature>
<dbReference type="EMBL" id="MT024867">
    <property type="protein sequence ID" value="QIN94313.1"/>
    <property type="molecule type" value="Genomic_DNA"/>
</dbReference>
<feature type="region of interest" description="Disordered" evidence="1">
    <location>
        <begin position="111"/>
        <end position="131"/>
    </location>
</feature>
<evidence type="ECO:0000313" key="3">
    <source>
        <dbReference type="Proteomes" id="UP000501086"/>
    </source>
</evidence>
<protein>
    <recommendedName>
        <fullName evidence="4">Minor tail protein</fullName>
    </recommendedName>
</protein>
<sequence length="174" mass="19240">MVRVAPSVESLRELQAVVLAVRLMGKDLRGEINKATRDTMNPVWKNLVQAKAREETDVKILVPGTRIAAGNPPQAIAASSSRRLSGGGTPKELARAREFGAVNRNAEKTYTRRNRSRPGSHTVQRHTQRQLPAATRTGRVVYPAFAELAPRMVSLWVQIVVRKTHEAFERGGRG</sequence>
<dbReference type="RefSeq" id="YP_010761528.1">
    <property type="nucleotide sequence ID" value="NC_073598.1"/>
</dbReference>
<proteinExistence type="predicted"/>
<evidence type="ECO:0000256" key="1">
    <source>
        <dbReference type="SAM" id="MobiDB-lite"/>
    </source>
</evidence>
<name>A0A6G8R2B5_9CAUD</name>
<accession>A0A6G8R2B5</accession>
<reference evidence="2 3" key="1">
    <citation type="submission" date="2020-02" db="EMBL/GenBank/DDBJ databases">
        <authorList>
            <person name="Demo S.M."/>
            <person name="Guardino K.C."/>
            <person name="Hobbs B.M."/>
            <person name="Hoh K.J."/>
            <person name="Lee E."/>
            <person name="Vuong I.K."/>
            <person name="Kapinos A."/>
            <person name="Freise A.C."/>
            <person name="Reddi K."/>
            <person name="Moberg-Parker J."/>
            <person name="Garlena R.A."/>
            <person name="Russell D.A."/>
            <person name="Pope W.H."/>
            <person name="Jacobs-Sera D."/>
            <person name="Hatfull G.F."/>
        </authorList>
    </citation>
    <scope>NUCLEOTIDE SEQUENCE [LARGE SCALE GENOMIC DNA]</scope>
</reference>